<organism evidence="1 2">
    <name type="scientific">Klebsiella pneumoniae 30684/NJST258_2</name>
    <dbReference type="NCBI Taxonomy" id="1420013"/>
    <lineage>
        <taxon>Bacteria</taxon>
        <taxon>Pseudomonadati</taxon>
        <taxon>Pseudomonadota</taxon>
        <taxon>Gammaproteobacteria</taxon>
        <taxon>Enterobacterales</taxon>
        <taxon>Enterobacteriaceae</taxon>
        <taxon>Klebsiella/Raoultella group</taxon>
        <taxon>Klebsiella</taxon>
        <taxon>Klebsiella pneumoniae complex</taxon>
    </lineage>
</organism>
<proteinExistence type="predicted"/>
<gene>
    <name evidence="1" type="ORF">KPNJ2_04367</name>
</gene>
<dbReference type="EMBL" id="CP006918">
    <property type="protein sequence ID" value="AHM81147.1"/>
    <property type="molecule type" value="Genomic_DNA"/>
</dbReference>
<reference evidence="1 2" key="1">
    <citation type="journal article" date="2014" name="Proc. Natl. Acad. Sci. U.S.A.">
        <title>Molecular dissection of the evolution of carbapenem-resistant multilocus sequence type 258 Klebsiella pneumoniae.</title>
        <authorList>
            <person name="Deleo F.R."/>
            <person name="Chen L."/>
            <person name="Porcella S.F."/>
            <person name="Martens C.A."/>
            <person name="Kobayashi S.D."/>
            <person name="Porter A.R."/>
            <person name="Chavda K.D."/>
            <person name="Jacobs M.R."/>
            <person name="Mathema B."/>
            <person name="Olsen R.J."/>
            <person name="Bonomo R.A."/>
            <person name="Musser J.M."/>
            <person name="Kreiswirth B.N."/>
        </authorList>
    </citation>
    <scope>NUCLEOTIDE SEQUENCE [LARGE SCALE GENOMIC DNA]</scope>
    <source>
        <strain evidence="1">30684/NJST258_2</strain>
    </source>
</reference>
<protein>
    <submittedName>
        <fullName evidence="1">Uncharacterized protein</fullName>
    </submittedName>
</protein>
<name>W8V4N0_KLEPN</name>
<accession>W8V4N0</accession>
<dbReference type="AlphaFoldDB" id="W8V4N0"/>
<evidence type="ECO:0000313" key="2">
    <source>
        <dbReference type="Proteomes" id="UP000019586"/>
    </source>
</evidence>
<dbReference type="Proteomes" id="UP000019586">
    <property type="component" value="Chromosome"/>
</dbReference>
<dbReference type="HOGENOM" id="CLU_3374220_0_0_6"/>
<evidence type="ECO:0000313" key="1">
    <source>
        <dbReference type="EMBL" id="AHM81147.1"/>
    </source>
</evidence>
<sequence length="34" mass="3764">MLGIFLMELLNGLSNKPDLAQKKGYKSTNKEKPG</sequence>
<dbReference type="KEGG" id="kps:KPNJ2_04367"/>